<evidence type="ECO:0000313" key="2">
    <source>
        <dbReference type="Proteomes" id="UP000094527"/>
    </source>
</evidence>
<sequence>MEGGDRFPADNIPHVWENVFNKLDPKDKVAFSGASSVWHDWVEPQRTESLISEVAPYFIERCEPLYSGLGGQARELCQSLKEGIDQENQTHGSNTRLYFEIAADEGPHRLHDSRRPRLSVNVFHATNDVQNFMEDMRTHPGNPFPEEALDVIATLYMSMKTWPTNGREYWSSIISLLDIFGTHVHFAKFYFDGYAGSGWGTWRFKGLYESVCSAFRISSE</sequence>
<organism evidence="1 2">
    <name type="scientific">Orchesella cincta</name>
    <name type="common">Springtail</name>
    <name type="synonym">Podura cincta</name>
    <dbReference type="NCBI Taxonomy" id="48709"/>
    <lineage>
        <taxon>Eukaryota</taxon>
        <taxon>Metazoa</taxon>
        <taxon>Ecdysozoa</taxon>
        <taxon>Arthropoda</taxon>
        <taxon>Hexapoda</taxon>
        <taxon>Collembola</taxon>
        <taxon>Entomobryomorpha</taxon>
        <taxon>Entomobryoidea</taxon>
        <taxon>Orchesellidae</taxon>
        <taxon>Orchesellinae</taxon>
        <taxon>Orchesella</taxon>
    </lineage>
</organism>
<dbReference type="EMBL" id="LJIJ01008161">
    <property type="protein sequence ID" value="ODM86581.1"/>
    <property type="molecule type" value="Genomic_DNA"/>
</dbReference>
<accession>A0A1D2M0Y8</accession>
<proteinExistence type="predicted"/>
<name>A0A1D2M0Y8_ORCCI</name>
<protein>
    <submittedName>
        <fullName evidence="1">Uncharacterized protein</fullName>
    </submittedName>
</protein>
<dbReference type="AlphaFoldDB" id="A0A1D2M0Y8"/>
<gene>
    <name evidence="1" type="ORF">Ocin01_20102</name>
</gene>
<dbReference type="Proteomes" id="UP000094527">
    <property type="component" value="Unassembled WGS sequence"/>
</dbReference>
<comment type="caution">
    <text evidence="1">The sequence shown here is derived from an EMBL/GenBank/DDBJ whole genome shotgun (WGS) entry which is preliminary data.</text>
</comment>
<keyword evidence="2" id="KW-1185">Reference proteome</keyword>
<reference evidence="1 2" key="1">
    <citation type="journal article" date="2016" name="Genome Biol. Evol.">
        <title>Gene Family Evolution Reflects Adaptation to Soil Environmental Stressors in the Genome of the Collembolan Orchesella cincta.</title>
        <authorList>
            <person name="Faddeeva-Vakhrusheva A."/>
            <person name="Derks M.F."/>
            <person name="Anvar S.Y."/>
            <person name="Agamennone V."/>
            <person name="Suring W."/>
            <person name="Smit S."/>
            <person name="van Straalen N.M."/>
            <person name="Roelofs D."/>
        </authorList>
    </citation>
    <scope>NUCLEOTIDE SEQUENCE [LARGE SCALE GENOMIC DNA]</scope>
    <source>
        <tissue evidence="1">Mixed pool</tissue>
    </source>
</reference>
<evidence type="ECO:0000313" key="1">
    <source>
        <dbReference type="EMBL" id="ODM86581.1"/>
    </source>
</evidence>